<name>A0A1B1U4T3_9HELI</name>
<dbReference type="Proteomes" id="UP000092884">
    <property type="component" value="Chromosome"/>
</dbReference>
<dbReference type="EMBL" id="CP016503">
    <property type="protein sequence ID" value="ANV97797.1"/>
    <property type="molecule type" value="Genomic_DNA"/>
</dbReference>
<dbReference type="STRING" id="222136.BBW65_02805"/>
<dbReference type="KEGG" id="het:BBW65_02805"/>
<evidence type="ECO:0000313" key="3">
    <source>
        <dbReference type="Proteomes" id="UP000092884"/>
    </source>
</evidence>
<dbReference type="OrthoDB" id="5323729at2"/>
<evidence type="ECO:0000256" key="1">
    <source>
        <dbReference type="SAM" id="Phobius"/>
    </source>
</evidence>
<accession>A0A1B1U4T3</accession>
<evidence type="ECO:0008006" key="4">
    <source>
        <dbReference type="Google" id="ProtNLM"/>
    </source>
</evidence>
<protein>
    <recommendedName>
        <fullName evidence="4">Periplasmic protein</fullName>
    </recommendedName>
</protein>
<proteinExistence type="predicted"/>
<dbReference type="RefSeq" id="WP_066339408.1">
    <property type="nucleotide sequence ID" value="NZ_CP016503.1"/>
</dbReference>
<dbReference type="AlphaFoldDB" id="A0A1B1U4T3"/>
<reference evidence="3" key="1">
    <citation type="submission" date="2016-07" db="EMBL/GenBank/DDBJ databases">
        <authorList>
            <person name="Florea S."/>
            <person name="Webb J.S."/>
            <person name="Jaromczyk J."/>
            <person name="Schardl C.L."/>
        </authorList>
    </citation>
    <scope>NUCLEOTIDE SEQUENCE [LARGE SCALE GENOMIC DNA]</scope>
    <source>
        <strain evidence="3">MIT 01-6242</strain>
    </source>
</reference>
<keyword evidence="1" id="KW-1133">Transmembrane helix</keyword>
<feature type="transmembrane region" description="Helical" evidence="1">
    <location>
        <begin position="7"/>
        <end position="28"/>
    </location>
</feature>
<keyword evidence="3" id="KW-1185">Reference proteome</keyword>
<gene>
    <name evidence="2" type="ORF">BBW65_02805</name>
</gene>
<sequence>MKHYKALITAVFLLVITGLFVAIAYFILNDTHPPHLETLEPNNQTTQQTTEKGWIDAIANQKQKSYIYPTNELMMKFNFKSNQEDPLRLIVDDLSEYRFYCLNQVLSNNQVEYAYYRKGKTIQLVVFLNDEIKRKKILEDFKYYQISYSIQGQDKPLPPDQK</sequence>
<keyword evidence="1" id="KW-0812">Transmembrane</keyword>
<evidence type="ECO:0000313" key="2">
    <source>
        <dbReference type="EMBL" id="ANV97797.1"/>
    </source>
</evidence>
<organism evidence="2 3">
    <name type="scientific">Helicobacter enhydrae</name>
    <dbReference type="NCBI Taxonomy" id="222136"/>
    <lineage>
        <taxon>Bacteria</taxon>
        <taxon>Pseudomonadati</taxon>
        <taxon>Campylobacterota</taxon>
        <taxon>Epsilonproteobacteria</taxon>
        <taxon>Campylobacterales</taxon>
        <taxon>Helicobacteraceae</taxon>
        <taxon>Helicobacter</taxon>
    </lineage>
</organism>
<keyword evidence="1" id="KW-0472">Membrane</keyword>